<dbReference type="EMBL" id="GBXM01019141">
    <property type="protein sequence ID" value="JAH89436.1"/>
    <property type="molecule type" value="Transcribed_RNA"/>
</dbReference>
<protein>
    <submittedName>
        <fullName evidence="1">Uncharacterized protein</fullName>
    </submittedName>
</protein>
<name>A0A0E9WGM6_ANGAN</name>
<proteinExistence type="predicted"/>
<reference evidence="1" key="1">
    <citation type="submission" date="2014-11" db="EMBL/GenBank/DDBJ databases">
        <authorList>
            <person name="Amaro Gonzalez C."/>
        </authorList>
    </citation>
    <scope>NUCLEOTIDE SEQUENCE</scope>
</reference>
<organism evidence="1">
    <name type="scientific">Anguilla anguilla</name>
    <name type="common">European freshwater eel</name>
    <name type="synonym">Muraena anguilla</name>
    <dbReference type="NCBI Taxonomy" id="7936"/>
    <lineage>
        <taxon>Eukaryota</taxon>
        <taxon>Metazoa</taxon>
        <taxon>Chordata</taxon>
        <taxon>Craniata</taxon>
        <taxon>Vertebrata</taxon>
        <taxon>Euteleostomi</taxon>
        <taxon>Actinopterygii</taxon>
        <taxon>Neopterygii</taxon>
        <taxon>Teleostei</taxon>
        <taxon>Anguilliformes</taxon>
        <taxon>Anguillidae</taxon>
        <taxon>Anguilla</taxon>
    </lineage>
</organism>
<dbReference type="AlphaFoldDB" id="A0A0E9WGM6"/>
<sequence>MWQSCCTEHPWPKAFGLLHNTNSAEQGALLNLLLLYGNSYLLSSYQTLGLVCICAVS</sequence>
<evidence type="ECO:0000313" key="1">
    <source>
        <dbReference type="EMBL" id="JAH89436.1"/>
    </source>
</evidence>
<reference evidence="1" key="2">
    <citation type="journal article" date="2015" name="Fish Shellfish Immunol.">
        <title>Early steps in the European eel (Anguilla anguilla)-Vibrio vulnificus interaction in the gills: Role of the RtxA13 toxin.</title>
        <authorList>
            <person name="Callol A."/>
            <person name="Pajuelo D."/>
            <person name="Ebbesson L."/>
            <person name="Teles M."/>
            <person name="MacKenzie S."/>
            <person name="Amaro C."/>
        </authorList>
    </citation>
    <scope>NUCLEOTIDE SEQUENCE</scope>
</reference>
<accession>A0A0E9WGM6</accession>